<name>A0ABV3WTS9_9HYPH</name>
<dbReference type="Gene3D" id="3.40.980.10">
    <property type="entry name" value="MoaB/Mog-like domain"/>
    <property type="match status" value="1"/>
</dbReference>
<dbReference type="CDD" id="cd03522">
    <property type="entry name" value="MoeA_like"/>
    <property type="match status" value="1"/>
</dbReference>
<dbReference type="InterPro" id="IPR029044">
    <property type="entry name" value="Nucleotide-diphossugar_trans"/>
</dbReference>
<dbReference type="PANTHER" id="PTHR43777">
    <property type="entry name" value="MOLYBDENUM COFACTOR CYTIDYLYLTRANSFERASE"/>
    <property type="match status" value="1"/>
</dbReference>
<gene>
    <name evidence="3" type="ORF">V1479_12240</name>
</gene>
<sequence>MKFGRISLDDAEGAVLAHSVAVEGRSWRKATVLGADDVAAMKAAGLNEVIAAVLEPGDLDENAAATQIADGLAAPGIEVRRAATGRVNLHAEKAGLFVVDRAAVDAINTTHPAITLATLPEFAPVSAGQMLATVKIIPFAVAGTLVERAADIARCGGVIGLHGFEPRCVGLVQTVLSSVKTSVLEKTARLTAERLARSGSVIVRETRTRHDDKEVAEAITALKGEADMVIVFGASAVSDPDDVIPAAIRGAGGFVSRVGMPVDPGNLLVLGELDGRPIVGAPGCARSPKLNGFDWVLDRIMAGLPIGDREIAGMGVGGLLMEIETRPQPREPRPSRKAVVDAVLLAAGRGQRMGGPNKLLSRISGQPLVRHAAQALSDSGVRSVVVVTGHEGDRVRAALGSFDVRMVDNAGYASGLASSLKTGIAALPQDAAGALVALGDMPEVTSGHIDMLLQAFVREHGNAIIRATHAGKRGNPVILPRSLFAAVATLEGDTGARQIVESSELPVIDVEIGAAASLDIDTPEALALAGGEPAD</sequence>
<dbReference type="SUPFAM" id="SSF53448">
    <property type="entry name" value="Nucleotide-diphospho-sugar transferases"/>
    <property type="match status" value="1"/>
</dbReference>
<protein>
    <submittedName>
        <fullName evidence="3">Molybdopterin-binding/glycosyltransferase family 2 protein</fullName>
    </submittedName>
</protein>
<proteinExistence type="predicted"/>
<dbReference type="RefSeq" id="WP_368803128.1">
    <property type="nucleotide sequence ID" value="NZ_JAZHFV010000003.1"/>
</dbReference>
<evidence type="ECO:0000313" key="4">
    <source>
        <dbReference type="Proteomes" id="UP001559025"/>
    </source>
</evidence>
<dbReference type="Proteomes" id="UP001559025">
    <property type="component" value="Unassembled WGS sequence"/>
</dbReference>
<dbReference type="Gene3D" id="3.90.550.10">
    <property type="entry name" value="Spore Coat Polysaccharide Biosynthesis Protein SpsA, Chain A"/>
    <property type="match status" value="1"/>
</dbReference>
<keyword evidence="1" id="KW-0460">Magnesium</keyword>
<dbReference type="InterPro" id="IPR025877">
    <property type="entry name" value="MobA-like_NTP_Trfase"/>
</dbReference>
<dbReference type="CDD" id="cd04182">
    <property type="entry name" value="GT_2_like_f"/>
    <property type="match status" value="1"/>
</dbReference>
<feature type="domain" description="MobA-like NTP transferase" evidence="2">
    <location>
        <begin position="342"/>
        <end position="502"/>
    </location>
</feature>
<reference evidence="3 4" key="1">
    <citation type="submission" date="2024-01" db="EMBL/GenBank/DDBJ databases">
        <title>New evidence supports the origin of RcGTA from prophage.</title>
        <authorList>
            <person name="Xu Y."/>
            <person name="Liu B."/>
            <person name="Chen F."/>
        </authorList>
    </citation>
    <scope>NUCLEOTIDE SEQUENCE [LARGE SCALE GENOMIC DNA]</scope>
    <source>
        <strain evidence="3 4">CBW1107-2</strain>
    </source>
</reference>
<evidence type="ECO:0000256" key="1">
    <source>
        <dbReference type="ARBA" id="ARBA00022842"/>
    </source>
</evidence>
<dbReference type="PANTHER" id="PTHR43777:SF1">
    <property type="entry name" value="MOLYBDENUM COFACTOR CYTIDYLYLTRANSFERASE"/>
    <property type="match status" value="1"/>
</dbReference>
<comment type="caution">
    <text evidence="3">The sequence shown here is derived from an EMBL/GenBank/DDBJ whole genome shotgun (WGS) entry which is preliminary data.</text>
</comment>
<evidence type="ECO:0000313" key="3">
    <source>
        <dbReference type="EMBL" id="MEX4008078.1"/>
    </source>
</evidence>
<dbReference type="EMBL" id="JAZHFV010000003">
    <property type="protein sequence ID" value="MEX4008078.1"/>
    <property type="molecule type" value="Genomic_DNA"/>
</dbReference>
<accession>A0ABV3WTS9</accession>
<organism evidence="3 4">
    <name type="scientific">Neoaquamicrobium sediminum</name>
    <dbReference type="NCBI Taxonomy" id="1849104"/>
    <lineage>
        <taxon>Bacteria</taxon>
        <taxon>Pseudomonadati</taxon>
        <taxon>Pseudomonadota</taxon>
        <taxon>Alphaproteobacteria</taxon>
        <taxon>Hyphomicrobiales</taxon>
        <taxon>Phyllobacteriaceae</taxon>
        <taxon>Neoaquamicrobium</taxon>
    </lineage>
</organism>
<dbReference type="InterPro" id="IPR036425">
    <property type="entry name" value="MoaB/Mog-like_dom_sf"/>
</dbReference>
<keyword evidence="4" id="KW-1185">Reference proteome</keyword>
<dbReference type="PIRSF" id="PIRSF036626">
    <property type="entry name" value="MPTBd_MobAlike"/>
    <property type="match status" value="1"/>
</dbReference>
<evidence type="ECO:0000259" key="2">
    <source>
        <dbReference type="Pfam" id="PF12804"/>
    </source>
</evidence>
<dbReference type="SUPFAM" id="SSF53218">
    <property type="entry name" value="Molybdenum cofactor biosynthesis proteins"/>
    <property type="match status" value="1"/>
</dbReference>
<dbReference type="Pfam" id="PF12804">
    <property type="entry name" value="NTP_transf_3"/>
    <property type="match status" value="1"/>
</dbReference>
<dbReference type="InterPro" id="IPR012184">
    <property type="entry name" value="Bifunc_Mopterin-bd"/>
</dbReference>